<dbReference type="SFLD" id="SFLDG00358">
    <property type="entry name" value="Main_(cytGST)"/>
    <property type="match status" value="1"/>
</dbReference>
<dbReference type="PANTHER" id="PTHR43969">
    <property type="entry name" value="GLUTATHIONE S TRANSFERASE D10, ISOFORM A-RELATED"/>
    <property type="match status" value="1"/>
</dbReference>
<evidence type="ECO:0000256" key="1">
    <source>
        <dbReference type="ARBA" id="ARBA00011738"/>
    </source>
</evidence>
<reference evidence="5" key="1">
    <citation type="submission" date="2023-01" db="EMBL/GenBank/DDBJ databases">
        <title>Key to firefly adult light organ development and bioluminescence: homeobox transcription factors regulate luciferase expression and transportation to peroxisome.</title>
        <authorList>
            <person name="Fu X."/>
        </authorList>
    </citation>
    <scope>NUCLEOTIDE SEQUENCE [LARGE SCALE GENOMIC DNA]</scope>
</reference>
<dbReference type="CDD" id="cd03177">
    <property type="entry name" value="GST_C_Delta_Epsilon"/>
    <property type="match status" value="1"/>
</dbReference>
<dbReference type="SUPFAM" id="SSF52833">
    <property type="entry name" value="Thioredoxin-like"/>
    <property type="match status" value="1"/>
</dbReference>
<dbReference type="Proteomes" id="UP001353858">
    <property type="component" value="Unassembled WGS sequence"/>
</dbReference>
<dbReference type="PROSITE" id="PS50404">
    <property type="entry name" value="GST_NTER"/>
    <property type="match status" value="1"/>
</dbReference>
<evidence type="ECO:0000313" key="4">
    <source>
        <dbReference type="EMBL" id="KAK4876608.1"/>
    </source>
</evidence>
<dbReference type="Gene3D" id="3.40.30.10">
    <property type="entry name" value="Glutaredoxin"/>
    <property type="match status" value="1"/>
</dbReference>
<evidence type="ECO:0000259" key="2">
    <source>
        <dbReference type="PROSITE" id="PS50404"/>
    </source>
</evidence>
<feature type="domain" description="GST N-terminal" evidence="2">
    <location>
        <begin position="14"/>
        <end position="99"/>
    </location>
</feature>
<dbReference type="SUPFAM" id="SSF47616">
    <property type="entry name" value="GST C-terminal domain-like"/>
    <property type="match status" value="1"/>
</dbReference>
<dbReference type="InterPro" id="IPR010987">
    <property type="entry name" value="Glutathione-S-Trfase_C-like"/>
</dbReference>
<dbReference type="InterPro" id="IPR040079">
    <property type="entry name" value="Glutathione_S-Trfase"/>
</dbReference>
<dbReference type="AlphaFoldDB" id="A0AAN7P665"/>
<comment type="subunit">
    <text evidence="1">Homodimer.</text>
</comment>
<keyword evidence="5" id="KW-1185">Reference proteome</keyword>
<dbReference type="GO" id="GO:0004364">
    <property type="term" value="F:glutathione transferase activity"/>
    <property type="evidence" value="ECO:0007669"/>
    <property type="project" value="TreeGrafter"/>
</dbReference>
<sequence length="261" mass="30474">WNFKTRKMMQKIVKGLHLYYSLYSAPCRTVLLTMKTLGVELEAGGMRPVDIHNKFEQFEPWFEQINYEKVVPTIVDNGYVLWESRVISKYLVQKYASLEKRSLYPTDITDESRVDRALCFDQGVLYQSILDYFKPQLDLKQPPNPILGAEIERSLQLLEKMLGNKKFVLGGIGGADVLTIADFSIAASLSKLESMDYSYERYELVTKYVEHLRDYIIAYRECCQEGINQMKEWNRKNLNYMPQYLGANDPLGYKPNTERRI</sequence>
<feature type="domain" description="GST C-terminal" evidence="3">
    <location>
        <begin position="107"/>
        <end position="238"/>
    </location>
</feature>
<dbReference type="InterPro" id="IPR036249">
    <property type="entry name" value="Thioredoxin-like_sf"/>
</dbReference>
<evidence type="ECO:0008006" key="6">
    <source>
        <dbReference type="Google" id="ProtNLM"/>
    </source>
</evidence>
<gene>
    <name evidence="4" type="ORF">RN001_009114</name>
</gene>
<protein>
    <recommendedName>
        <fullName evidence="6">Glutathione transferase</fullName>
    </recommendedName>
</protein>
<evidence type="ECO:0000259" key="3">
    <source>
        <dbReference type="PROSITE" id="PS50405"/>
    </source>
</evidence>
<dbReference type="InterPro" id="IPR004045">
    <property type="entry name" value="Glutathione_S-Trfase_N"/>
</dbReference>
<dbReference type="FunFam" id="1.20.1050.10:FF:000007">
    <property type="entry name" value="Glutathione S-transferase 1-1"/>
    <property type="match status" value="1"/>
</dbReference>
<dbReference type="EMBL" id="JARPUR010000004">
    <property type="protein sequence ID" value="KAK4876608.1"/>
    <property type="molecule type" value="Genomic_DNA"/>
</dbReference>
<dbReference type="PANTHER" id="PTHR43969:SF9">
    <property type="entry name" value="GLUTATHIONE S TRANSFERASE D10, ISOFORM A-RELATED"/>
    <property type="match status" value="1"/>
</dbReference>
<dbReference type="Pfam" id="PF13417">
    <property type="entry name" value="GST_N_3"/>
    <property type="match status" value="1"/>
</dbReference>
<dbReference type="GO" id="GO:0006749">
    <property type="term" value="P:glutathione metabolic process"/>
    <property type="evidence" value="ECO:0007669"/>
    <property type="project" value="TreeGrafter"/>
</dbReference>
<dbReference type="SFLD" id="SFLDS00019">
    <property type="entry name" value="Glutathione_Transferase_(cytos"/>
    <property type="match status" value="1"/>
</dbReference>
<accession>A0AAN7P665</accession>
<proteinExistence type="predicted"/>
<feature type="non-terminal residue" evidence="4">
    <location>
        <position position="1"/>
    </location>
</feature>
<dbReference type="Gene3D" id="1.20.1050.10">
    <property type="match status" value="1"/>
</dbReference>
<organism evidence="4 5">
    <name type="scientific">Aquatica leii</name>
    <dbReference type="NCBI Taxonomy" id="1421715"/>
    <lineage>
        <taxon>Eukaryota</taxon>
        <taxon>Metazoa</taxon>
        <taxon>Ecdysozoa</taxon>
        <taxon>Arthropoda</taxon>
        <taxon>Hexapoda</taxon>
        <taxon>Insecta</taxon>
        <taxon>Pterygota</taxon>
        <taxon>Neoptera</taxon>
        <taxon>Endopterygota</taxon>
        <taxon>Coleoptera</taxon>
        <taxon>Polyphaga</taxon>
        <taxon>Elateriformia</taxon>
        <taxon>Elateroidea</taxon>
        <taxon>Lampyridae</taxon>
        <taxon>Luciolinae</taxon>
        <taxon>Aquatica</taxon>
    </lineage>
</organism>
<comment type="caution">
    <text evidence="4">The sequence shown here is derived from an EMBL/GenBank/DDBJ whole genome shotgun (WGS) entry which is preliminary data.</text>
</comment>
<evidence type="ECO:0000313" key="5">
    <source>
        <dbReference type="Proteomes" id="UP001353858"/>
    </source>
</evidence>
<dbReference type="PROSITE" id="PS50405">
    <property type="entry name" value="GST_CTER"/>
    <property type="match status" value="1"/>
</dbReference>
<dbReference type="InterPro" id="IPR036282">
    <property type="entry name" value="Glutathione-S-Trfase_C_sf"/>
</dbReference>
<name>A0AAN7P665_9COLE</name>